<evidence type="ECO:0000313" key="2">
    <source>
        <dbReference type="EMBL" id="QHW30681.1"/>
    </source>
</evidence>
<gene>
    <name evidence="2" type="ORF">GZH47_07295</name>
</gene>
<dbReference type="KEGG" id="prz:GZH47_07295"/>
<evidence type="ECO:0000313" key="3">
    <source>
        <dbReference type="Proteomes" id="UP000479114"/>
    </source>
</evidence>
<dbReference type="GO" id="GO:0003677">
    <property type="term" value="F:DNA binding"/>
    <property type="evidence" value="ECO:0007669"/>
    <property type="project" value="InterPro"/>
</dbReference>
<dbReference type="EMBL" id="CP048286">
    <property type="protein sequence ID" value="QHW30681.1"/>
    <property type="molecule type" value="Genomic_DNA"/>
</dbReference>
<dbReference type="Proteomes" id="UP000479114">
    <property type="component" value="Chromosome"/>
</dbReference>
<organism evidence="2 3">
    <name type="scientific">Paenibacillus rhizovicinus</name>
    <dbReference type="NCBI Taxonomy" id="2704463"/>
    <lineage>
        <taxon>Bacteria</taxon>
        <taxon>Bacillati</taxon>
        <taxon>Bacillota</taxon>
        <taxon>Bacilli</taxon>
        <taxon>Bacillales</taxon>
        <taxon>Paenibacillaceae</taxon>
        <taxon>Paenibacillus</taxon>
    </lineage>
</organism>
<dbReference type="Gene3D" id="2.40.50.1020">
    <property type="entry name" value="LytTr DNA-binding domain"/>
    <property type="match status" value="1"/>
</dbReference>
<dbReference type="Pfam" id="PF04397">
    <property type="entry name" value="LytTR"/>
    <property type="match status" value="1"/>
</dbReference>
<dbReference type="InterPro" id="IPR007492">
    <property type="entry name" value="LytTR_DNA-bd_dom"/>
</dbReference>
<dbReference type="AlphaFoldDB" id="A0A6C0NX20"/>
<evidence type="ECO:0000259" key="1">
    <source>
        <dbReference type="Pfam" id="PF04397"/>
    </source>
</evidence>
<proteinExistence type="predicted"/>
<keyword evidence="3" id="KW-1185">Reference proteome</keyword>
<name>A0A6C0NX20_9BACL</name>
<sequence length="123" mass="13664">MKLFLRNESGESEWVGIADICLISPTVKGPAFTAKNGSVYTYPHTMEQLVRHFANYGFQRLDRNAIANLDAAKEYDPIQRKLVFDAPDNGENLYATVSIANEAKVKHLIVRECADPNSAYSAA</sequence>
<reference evidence="2 3" key="1">
    <citation type="submission" date="2020-02" db="EMBL/GenBank/DDBJ databases">
        <title>Paenibacillus sp. nov., isolated from rhizosphere soil of tomato.</title>
        <authorList>
            <person name="Weon H.-Y."/>
            <person name="Lee S.A."/>
        </authorList>
    </citation>
    <scope>NUCLEOTIDE SEQUENCE [LARGE SCALE GENOMIC DNA]</scope>
    <source>
        <strain evidence="2 3">14171R-81</strain>
    </source>
</reference>
<feature type="domain" description="HTH LytTR-type" evidence="1">
    <location>
        <begin position="17"/>
        <end position="90"/>
    </location>
</feature>
<accession>A0A6C0NX20</accession>
<dbReference type="RefSeq" id="WP_162639491.1">
    <property type="nucleotide sequence ID" value="NZ_CP048286.1"/>
</dbReference>
<protein>
    <recommendedName>
        <fullName evidence="1">HTH LytTR-type domain-containing protein</fullName>
    </recommendedName>
</protein>